<keyword evidence="1" id="KW-0446">Lipid-binding</keyword>
<keyword evidence="5" id="KW-1185">Reference proteome</keyword>
<dbReference type="InterPro" id="IPR043168">
    <property type="entry name" value="DegV_C"/>
</dbReference>
<dbReference type="PANTHER" id="PTHR33434:SF2">
    <property type="entry name" value="FATTY ACID-BINDING PROTEIN TM_1468"/>
    <property type="match status" value="1"/>
</dbReference>
<dbReference type="OrthoDB" id="384457at2"/>
<dbReference type="Proteomes" id="UP000305457">
    <property type="component" value="Chromosome"/>
</dbReference>
<protein>
    <submittedName>
        <fullName evidence="3">DegV family EDD domain-containing protein</fullName>
    </submittedName>
</protein>
<dbReference type="Gene3D" id="3.30.1180.10">
    <property type="match status" value="1"/>
</dbReference>
<reference evidence="3 5" key="1">
    <citation type="submission" date="2019-06" db="EMBL/GenBank/DDBJ databases">
        <title>Mycoplasma nasistruthionis sp. nov. str Ms03.</title>
        <authorList>
            <person name="Botes A."/>
        </authorList>
    </citation>
    <scope>NUCLEOTIDE SEQUENCE [LARGE SCALE GENOMIC DNA]</scope>
    <source>
        <strain evidence="3 5">Ms03</strain>
    </source>
</reference>
<dbReference type="Pfam" id="PF02645">
    <property type="entry name" value="DegV"/>
    <property type="match status" value="1"/>
</dbReference>
<organism evidence="3 5">
    <name type="scientific">Mycoplasma nasistruthionis</name>
    <dbReference type="NCBI Taxonomy" id="353852"/>
    <lineage>
        <taxon>Bacteria</taxon>
        <taxon>Bacillati</taxon>
        <taxon>Mycoplasmatota</taxon>
        <taxon>Mollicutes</taxon>
        <taxon>Mycoplasmataceae</taxon>
        <taxon>Mycoplasma</taxon>
    </lineage>
</organism>
<dbReference type="EMBL" id="CP041147">
    <property type="protein sequence ID" value="QDF64914.1"/>
    <property type="molecule type" value="Genomic_DNA"/>
</dbReference>
<evidence type="ECO:0000256" key="1">
    <source>
        <dbReference type="ARBA" id="ARBA00023121"/>
    </source>
</evidence>
<gene>
    <name evidence="2" type="ORF">FG904_01110</name>
    <name evidence="3" type="ORF">FIV53_01135</name>
</gene>
<dbReference type="RefSeq" id="WP_139592100.1">
    <property type="nucleotide sequence ID" value="NZ_CP040825.1"/>
</dbReference>
<dbReference type="PANTHER" id="PTHR33434">
    <property type="entry name" value="DEGV DOMAIN-CONTAINING PROTEIN DR_1986-RELATED"/>
    <property type="match status" value="1"/>
</dbReference>
<reference evidence="2 4" key="2">
    <citation type="submission" date="2019-06" db="EMBL/GenBank/DDBJ databases">
        <title>Mycoplasma sp. 2F1A isolated from ostrich.</title>
        <authorList>
            <person name="Spergser J."/>
        </authorList>
    </citation>
    <scope>NUCLEOTIDE SEQUENCE [LARGE SCALE GENOMIC DNA]</scope>
    <source>
        <strain evidence="2 4">2F1A</strain>
    </source>
</reference>
<dbReference type="SUPFAM" id="SSF82549">
    <property type="entry name" value="DAK1/DegV-like"/>
    <property type="match status" value="1"/>
</dbReference>
<dbReference type="EMBL" id="CP040825">
    <property type="protein sequence ID" value="QCZ36617.1"/>
    <property type="molecule type" value="Genomic_DNA"/>
</dbReference>
<dbReference type="AlphaFoldDB" id="A0A4Y6I5M2"/>
<dbReference type="Gene3D" id="3.40.50.10170">
    <property type="match status" value="1"/>
</dbReference>
<evidence type="ECO:0000313" key="5">
    <source>
        <dbReference type="Proteomes" id="UP000315201"/>
    </source>
</evidence>
<dbReference type="PROSITE" id="PS51482">
    <property type="entry name" value="DEGV"/>
    <property type="match status" value="1"/>
</dbReference>
<proteinExistence type="predicted"/>
<evidence type="ECO:0000313" key="4">
    <source>
        <dbReference type="Proteomes" id="UP000305457"/>
    </source>
</evidence>
<dbReference type="InterPro" id="IPR003797">
    <property type="entry name" value="DegV"/>
</dbReference>
<dbReference type="GO" id="GO:0008289">
    <property type="term" value="F:lipid binding"/>
    <property type="evidence" value="ECO:0007669"/>
    <property type="project" value="UniProtKB-KW"/>
</dbReference>
<name>A0A4Y6I5M2_9MOLU</name>
<dbReference type="NCBIfam" id="TIGR00762">
    <property type="entry name" value="DegV"/>
    <property type="match status" value="1"/>
</dbReference>
<dbReference type="KEGG" id="mnh:FG904_01110"/>
<evidence type="ECO:0000313" key="3">
    <source>
        <dbReference type="EMBL" id="QDF64914.1"/>
    </source>
</evidence>
<evidence type="ECO:0000313" key="2">
    <source>
        <dbReference type="EMBL" id="QCZ36617.1"/>
    </source>
</evidence>
<sequence length="280" mass="30548">MKKLGIILDSFSGLSKAQAQELEFGFLPLQVEIDGKIYQDGIDDNLEILTKIQDAKSILTSSPKLELIQSTIAEFASQYENVIYLGISSKLSSTLSHAANLALEHDNVYVVDNHFVGTQLVNAALYALRLSNNGMSVGEILQKLNKLNNESTTYLVPKTMEYLIKGGRISGVKKFILTKLSVLPVLEFSADGSVGSIGLKRTLAGAIAKATEKVMSFNENEQMEYHLIKGIDQQVNQLIDKTASEYGLVFADSKTTPAAIAIHTGPEAFAFSTMPKLELK</sequence>
<accession>A0A4Y6I5M2</accession>
<dbReference type="Proteomes" id="UP000315201">
    <property type="component" value="Chromosome"/>
</dbReference>
<accession>A0A5B7XVB2</accession>
<dbReference type="InterPro" id="IPR050270">
    <property type="entry name" value="DegV_domain_contain"/>
</dbReference>